<reference evidence="6" key="1">
    <citation type="submission" date="2016-10" db="EMBL/GenBank/DDBJ databases">
        <authorList>
            <person name="Varghese N."/>
            <person name="Submissions S."/>
        </authorList>
    </citation>
    <scope>NUCLEOTIDE SEQUENCE [LARGE SCALE GENOMIC DNA]</scope>
    <source>
        <strain evidence="6">CGMCC 1.9227</strain>
    </source>
</reference>
<dbReference type="GO" id="GO:0006289">
    <property type="term" value="P:nucleotide-excision repair"/>
    <property type="evidence" value="ECO:0007669"/>
    <property type="project" value="TreeGrafter"/>
</dbReference>
<dbReference type="EMBL" id="FONQ01000013">
    <property type="protein sequence ID" value="SFF27418.1"/>
    <property type="molecule type" value="Genomic_DNA"/>
</dbReference>
<dbReference type="InterPro" id="IPR027417">
    <property type="entry name" value="P-loop_NTPase"/>
</dbReference>
<dbReference type="PANTHER" id="PTHR47957:SF3">
    <property type="entry name" value="ATP-DEPENDENT HELICASE HRQ1"/>
    <property type="match status" value="1"/>
</dbReference>
<name>A0A1I2HCY9_9FLAO</name>
<dbReference type="GO" id="GO:0005524">
    <property type="term" value="F:ATP binding"/>
    <property type="evidence" value="ECO:0007669"/>
    <property type="project" value="UniProtKB-KW"/>
</dbReference>
<dbReference type="PANTHER" id="PTHR47957">
    <property type="entry name" value="ATP-DEPENDENT HELICASE HRQ1"/>
    <property type="match status" value="1"/>
</dbReference>
<dbReference type="InterPro" id="IPR011545">
    <property type="entry name" value="DEAD/DEAH_box_helicase_dom"/>
</dbReference>
<dbReference type="RefSeq" id="WP_091206886.1">
    <property type="nucleotide sequence ID" value="NZ_FONQ01000013.1"/>
</dbReference>
<keyword evidence="1" id="KW-0547">Nucleotide-binding</keyword>
<dbReference type="SUPFAM" id="SSF52540">
    <property type="entry name" value="P-loop containing nucleoside triphosphate hydrolases"/>
    <property type="match status" value="2"/>
</dbReference>
<dbReference type="Pfam" id="PF00270">
    <property type="entry name" value="DEAD"/>
    <property type="match status" value="1"/>
</dbReference>
<keyword evidence="2" id="KW-0067">ATP-binding</keyword>
<dbReference type="PROSITE" id="PS51194">
    <property type="entry name" value="HELICASE_CTER"/>
    <property type="match status" value="1"/>
</dbReference>
<dbReference type="PROSITE" id="PS51192">
    <property type="entry name" value="HELICASE_ATP_BIND_1"/>
    <property type="match status" value="1"/>
</dbReference>
<dbReference type="Proteomes" id="UP000198596">
    <property type="component" value="Unassembled WGS sequence"/>
</dbReference>
<dbReference type="InterPro" id="IPR001650">
    <property type="entry name" value="Helicase_C-like"/>
</dbReference>
<feature type="domain" description="Helicase C-terminal" evidence="4">
    <location>
        <begin position="934"/>
        <end position="1088"/>
    </location>
</feature>
<feature type="domain" description="Helicase ATP-binding" evidence="3">
    <location>
        <begin position="92"/>
        <end position="302"/>
    </location>
</feature>
<dbReference type="Pfam" id="PF00271">
    <property type="entry name" value="Helicase_C"/>
    <property type="match status" value="1"/>
</dbReference>
<dbReference type="GO" id="GO:0043138">
    <property type="term" value="F:3'-5' DNA helicase activity"/>
    <property type="evidence" value="ECO:0007669"/>
    <property type="project" value="TreeGrafter"/>
</dbReference>
<dbReference type="SMART" id="SM00490">
    <property type="entry name" value="HELICc"/>
    <property type="match status" value="1"/>
</dbReference>
<sequence>MDPFKIYKSVKEQYKSYIQTFQVFKNPEIKKFVEDGIDKRKMLWQEPVIQISKRFKAGASIDELIKKEWLNAACNNIYSGFITYAHQQKAVEIVSSNNENLVVTTGTGSGKSMCFELPIVNYCLEQHSKGEKGIKAIIIYPMNALANTQYEELASKLNSSGLKIGLYTGDTQNTGEEALKAYKEVFGADAMPNDSEIIDREQLRRTPPDILITNYVMLELLLTRNDDAVLFREEVKRNLHFLVLDELHTYSGKQGADVAFLIRRLKQKTDTTGKLICIGTSATMANDLDGKGSSEAVAGFASRIFGEEFLSKNIVVEEEDKTIEFDGDKLAPKLTLNEDDFIDFDGENITTVYPLFERVMGYAYSGESTSLALGEELKNSKLLSFLEKSLKEVKDLGTLAKQYKQEIRPTETEEACKLEIHSGLLLGMMGTVVSAMGREVPRFVPKVHAFYNQGSELRGCLVETCGYLSDSGETTCPECEKQGRDISTLFPLHFCRSCGQEYYGMWYDEQTNEANPWTYQDETNRGTAGYYTPVYKEGLNSVPEQWLTPKRRELKAAYNDKRPILGVLNSQTNSFIEYHEEEEEMGTLMPAPFSYCPSCRTEHAGSATEFSKVFLLNSIGRATGTNVIVTASLGASPENERKVIGFTDNRQDAAFQAGHLDHWYNQIYFRRALYNVLKEQEDFLPVKDLPILLYPLIIDEEYEKSIPFAQRRMFKEKYLKYLETYLYVEIRATKRFISINLEDVGLLEATYEALDEVIIQPELSYFSELKGVDKLLLKDYITGFMEIFRSEMAIGHPNLLDKSTFRQQVIDFIEQKAPEKRIFEAIEDTNVGIYTNGGKERFAKTPNLTFHAFDGSRALNTWVRKCFQLEETEEIVTVIQQTREFLVLMGYLAKQKINYEDVYFIEPDMILIQSPKSEYRYMCGKCGSKYNWASINRCIKPACKSTLVADVKQENFYTIQYTKPFNGKENIIAEDHSGQVKGQDRKRKENLFKKNPPEIQFLIATPTMELGIDIGTLSSVYLRNVPPNPSNYAQRAGRAGRSGQGSIIQTFCGSGSSRGVHDQYYYNRPVEIVSGKISVPRFNLANVTLFQAHVNSLVLQTIDKKLLTKPEQFIDFSNRDDLPMMKDYIEDLIESIQKNKKTILNNIKEAFSNEIDVSYGQITWAAIEDQVDQFAYYFDTAFNNLREDYKESLKEIEEIDARIRNDGNSDFSLPGRRNALEKRNNNLKNGKEDFYVYRMLSQVGFLPNYAFPSKVTSVRLLHKGEEEEISRDHAMAIREFAPLNTLYYGGLKYSIQTVSKEVDPSNKFNAVVCNDCEHVEKLGTATQIPSNCPNCGSVWESQTVINVMKFPKMRAQKRNRITADEEERLKGGYKIIHSYKPTGKAEVNEVIYHDKSICRISFERSGEMNHLNLGQMADFNKGDVGFMLDTFNLNWVPLNRFDDYLREKNLNANQINRNISLITESRNDIITLQLKEPSIGNDEVFGKTLYNVLVQSICTVMNLDDNEINGLYQPIIGQNCKLIIFETSEGGTGTLSAIVKDVDLLKRIAIKALDILHFDEFGNDKDGACATSCYNCICNFFNQRDHKLFDRNIIKDFLLELSNASSVNGSQDDNVIFEIFIKEAASSFEASMLSKLKEKKIKLPSQLHKNIVKDGEPIAEADFYYEPKICVFIDGPDHDKDYIILDDKKKRTKLKKLGYKVIVIHHSDSNKGLEDLINSISK</sequence>
<dbReference type="OrthoDB" id="9815222at2"/>
<dbReference type="STRING" id="935223.SAMN04488131_11374"/>
<evidence type="ECO:0000259" key="3">
    <source>
        <dbReference type="PROSITE" id="PS51192"/>
    </source>
</evidence>
<protein>
    <recommendedName>
        <fullName evidence="7">Helicase conserved C-terminal domain-containing protein</fullName>
    </recommendedName>
</protein>
<evidence type="ECO:0000256" key="1">
    <source>
        <dbReference type="ARBA" id="ARBA00022741"/>
    </source>
</evidence>
<evidence type="ECO:0000259" key="4">
    <source>
        <dbReference type="PROSITE" id="PS51194"/>
    </source>
</evidence>
<gene>
    <name evidence="5" type="ORF">SAMN04488131_11374</name>
</gene>
<evidence type="ECO:0000313" key="6">
    <source>
        <dbReference type="Proteomes" id="UP000198596"/>
    </source>
</evidence>
<evidence type="ECO:0008006" key="7">
    <source>
        <dbReference type="Google" id="ProtNLM"/>
    </source>
</evidence>
<evidence type="ECO:0000313" key="5">
    <source>
        <dbReference type="EMBL" id="SFF27418.1"/>
    </source>
</evidence>
<dbReference type="Gene3D" id="3.40.50.300">
    <property type="entry name" value="P-loop containing nucleotide triphosphate hydrolases"/>
    <property type="match status" value="2"/>
</dbReference>
<accession>A0A1I2HCY9</accession>
<dbReference type="GO" id="GO:0036297">
    <property type="term" value="P:interstrand cross-link repair"/>
    <property type="evidence" value="ECO:0007669"/>
    <property type="project" value="TreeGrafter"/>
</dbReference>
<dbReference type="InterPro" id="IPR014001">
    <property type="entry name" value="Helicase_ATP-bd"/>
</dbReference>
<proteinExistence type="predicted"/>
<dbReference type="Gene3D" id="3.40.960.10">
    <property type="entry name" value="VSR Endonuclease"/>
    <property type="match status" value="1"/>
</dbReference>
<dbReference type="SMART" id="SM00487">
    <property type="entry name" value="DEXDc"/>
    <property type="match status" value="1"/>
</dbReference>
<organism evidence="5 6">
    <name type="scientific">Flavobacterium xueshanense</name>
    <dbReference type="NCBI Taxonomy" id="935223"/>
    <lineage>
        <taxon>Bacteria</taxon>
        <taxon>Pseudomonadati</taxon>
        <taxon>Bacteroidota</taxon>
        <taxon>Flavobacteriia</taxon>
        <taxon>Flavobacteriales</taxon>
        <taxon>Flavobacteriaceae</taxon>
        <taxon>Flavobacterium</taxon>
    </lineage>
</organism>
<dbReference type="GO" id="GO:0003676">
    <property type="term" value="F:nucleic acid binding"/>
    <property type="evidence" value="ECO:0007669"/>
    <property type="project" value="InterPro"/>
</dbReference>
<evidence type="ECO:0000256" key="2">
    <source>
        <dbReference type="ARBA" id="ARBA00022840"/>
    </source>
</evidence>
<keyword evidence="6" id="KW-1185">Reference proteome</keyword>